<comment type="caution">
    <text evidence="2">The sequence shown here is derived from an EMBL/GenBank/DDBJ whole genome shotgun (WGS) entry which is preliminary data.</text>
</comment>
<keyword evidence="1" id="KW-1133">Transmembrane helix</keyword>
<feature type="transmembrane region" description="Helical" evidence="1">
    <location>
        <begin position="585"/>
        <end position="608"/>
    </location>
</feature>
<dbReference type="EMBL" id="QZKI01000005">
    <property type="protein sequence ID" value="RJP75277.1"/>
    <property type="molecule type" value="Genomic_DNA"/>
</dbReference>
<feature type="transmembrane region" description="Helical" evidence="1">
    <location>
        <begin position="201"/>
        <end position="223"/>
    </location>
</feature>
<dbReference type="Proteomes" id="UP000285961">
    <property type="component" value="Unassembled WGS sequence"/>
</dbReference>
<evidence type="ECO:0008006" key="4">
    <source>
        <dbReference type="Google" id="ProtNLM"/>
    </source>
</evidence>
<feature type="transmembrane region" description="Helical" evidence="1">
    <location>
        <begin position="781"/>
        <end position="801"/>
    </location>
</feature>
<feature type="transmembrane region" description="Helical" evidence="1">
    <location>
        <begin position="144"/>
        <end position="163"/>
    </location>
</feature>
<sequence length="802" mass="89060">MANCEKQIKPSKFLGLMLMSLCILMLELTWTRIFSVTMWYHFAFVAISVALLGISAGGLLVFLREGNFAKEKLDQHLCIISSLMALSIVAALVIVLKTPFWPRLSLAGFVLSGIIYGAISIPFILGGLCITLLLWHHAEEVSKLYFSDLLGAAIGCLATLAALNNFTGPQVILLASVVAAAASVCFGASCERRKSVGFSRVVLVLSLVFFMLSRSSALTKLWIVKHPLEAGQTREHDLLFEKWNSFSRVTVSSVNIERIFGWGLSTAFHGYEPPQLAMVIDAAAGTQLVGFDGDFSKVEFLKYDLTFLVHWLKQEARTLIIGPGGGRDVLAALAFKQSRIIGVEVNPIIIDAVRDEFGDFVGHIYDREDVEIHMDEGRSFLSRSSEQYDIIQASFVDTWAATSSGAFALTENNLYTVEAFENYLNHLDDEGMLTFSRWFFESAPGEALRLVALSIESLKKIGCEDPRKHVLLAKKSYWHTEGPDGIATLIVKRTPFSQEELSAARDVCKELGFRIVCSPDSFGDPIFERLFSDSEREELYAEYPLNIVPPTDNKPFFFHMARIRDVLTREIDQGRTKYNVKAVAVLANLLIVMGVLASFFLILPPFLFRSLRPAELIRHWRGLAYFVLIGLGFMMVEIPLVQRFTLFLGHPIYSMAVILFSLLIFSGLGSLFTRRVSTRDARTFLLRALPCLVLILLVHLIVVPHLIREFIRFPTIVKACIAILCIAPLGWFMGMPFPLGIRMMADKAGFLIPWCWSLNGAFSVLASVSSIVIAITLGFSAAMGFGIAAYCATLFILAVSAP</sequence>
<evidence type="ECO:0000256" key="1">
    <source>
        <dbReference type="SAM" id="Phobius"/>
    </source>
</evidence>
<feature type="transmembrane region" description="Helical" evidence="1">
    <location>
        <begin position="754"/>
        <end position="775"/>
    </location>
</feature>
<feature type="transmembrane region" description="Helical" evidence="1">
    <location>
        <begin position="652"/>
        <end position="672"/>
    </location>
</feature>
<accession>A0A419F9T9</accession>
<feature type="transmembrane region" description="Helical" evidence="1">
    <location>
        <begin position="39"/>
        <end position="63"/>
    </location>
</feature>
<feature type="transmembrane region" description="Helical" evidence="1">
    <location>
        <begin position="713"/>
        <end position="733"/>
    </location>
</feature>
<dbReference type="AlphaFoldDB" id="A0A419F9T9"/>
<feature type="transmembrane region" description="Helical" evidence="1">
    <location>
        <begin position="684"/>
        <end position="707"/>
    </location>
</feature>
<keyword evidence="1" id="KW-0472">Membrane</keyword>
<feature type="transmembrane region" description="Helical" evidence="1">
    <location>
        <begin position="108"/>
        <end position="135"/>
    </location>
</feature>
<evidence type="ECO:0000313" key="2">
    <source>
        <dbReference type="EMBL" id="RJP75277.1"/>
    </source>
</evidence>
<protein>
    <recommendedName>
        <fullName evidence="4">SAM-dependent methyltransferase</fullName>
    </recommendedName>
</protein>
<dbReference type="InterPro" id="IPR029063">
    <property type="entry name" value="SAM-dependent_MTases_sf"/>
</dbReference>
<feature type="transmembrane region" description="Helical" evidence="1">
    <location>
        <begin position="620"/>
        <end position="640"/>
    </location>
</feature>
<evidence type="ECO:0000313" key="3">
    <source>
        <dbReference type="Proteomes" id="UP000285961"/>
    </source>
</evidence>
<keyword evidence="1" id="KW-0812">Transmembrane</keyword>
<dbReference type="SUPFAM" id="SSF53335">
    <property type="entry name" value="S-adenosyl-L-methionine-dependent methyltransferases"/>
    <property type="match status" value="1"/>
</dbReference>
<name>A0A419F9T9_9BACT</name>
<dbReference type="Gene3D" id="3.40.50.150">
    <property type="entry name" value="Vaccinia Virus protein VP39"/>
    <property type="match status" value="1"/>
</dbReference>
<proteinExistence type="predicted"/>
<organism evidence="2 3">
    <name type="scientific">Candidatus Abyssobacteria bacterium SURF_17</name>
    <dbReference type="NCBI Taxonomy" id="2093361"/>
    <lineage>
        <taxon>Bacteria</taxon>
        <taxon>Pseudomonadati</taxon>
        <taxon>Candidatus Hydrogenedentota</taxon>
        <taxon>Candidatus Abyssobacteria</taxon>
    </lineage>
</organism>
<feature type="transmembrane region" description="Helical" evidence="1">
    <location>
        <begin position="75"/>
        <end position="96"/>
    </location>
</feature>
<gene>
    <name evidence="2" type="ORF">C4532_00685</name>
</gene>
<feature type="transmembrane region" description="Helical" evidence="1">
    <location>
        <begin position="12"/>
        <end position="33"/>
    </location>
</feature>
<reference evidence="2 3" key="1">
    <citation type="journal article" date="2017" name="ISME J.">
        <title>Energy and carbon metabolisms in a deep terrestrial subsurface fluid microbial community.</title>
        <authorList>
            <person name="Momper L."/>
            <person name="Jungbluth S.P."/>
            <person name="Lee M.D."/>
            <person name="Amend J.P."/>
        </authorList>
    </citation>
    <scope>NUCLEOTIDE SEQUENCE [LARGE SCALE GENOMIC DNA]</scope>
    <source>
        <strain evidence="2">SURF_17</strain>
    </source>
</reference>
<feature type="transmembrane region" description="Helical" evidence="1">
    <location>
        <begin position="169"/>
        <end position="189"/>
    </location>
</feature>